<dbReference type="AlphaFoldDB" id="A0A368BTQ2"/>
<dbReference type="Pfam" id="PF13103">
    <property type="entry name" value="TonB_2"/>
    <property type="match status" value="1"/>
</dbReference>
<dbReference type="InterPro" id="IPR006260">
    <property type="entry name" value="TonB/TolA_C"/>
</dbReference>
<comment type="subcellular location">
    <subcellularLocation>
        <location evidence="1">Membrane</location>
        <topology evidence="1">Single-pass membrane protein</topology>
    </subcellularLocation>
</comment>
<dbReference type="Gene3D" id="3.30.1150.10">
    <property type="match status" value="1"/>
</dbReference>
<evidence type="ECO:0000313" key="6">
    <source>
        <dbReference type="EMBL" id="RCL40247.1"/>
    </source>
</evidence>
<feature type="transmembrane region" description="Helical" evidence="5">
    <location>
        <begin position="7"/>
        <end position="27"/>
    </location>
</feature>
<evidence type="ECO:0000256" key="5">
    <source>
        <dbReference type="SAM" id="Phobius"/>
    </source>
</evidence>
<accession>A0A368BTQ2</accession>
<reference evidence="6 7" key="1">
    <citation type="journal article" date="2018" name="Microbiome">
        <title>Fine metagenomic profile of the Mediterranean stratified and mixed water columns revealed by assembly and recruitment.</title>
        <authorList>
            <person name="Haro-Moreno J.M."/>
            <person name="Lopez-Perez M."/>
            <person name="De La Torre J.R."/>
            <person name="Picazo A."/>
            <person name="Camacho A."/>
            <person name="Rodriguez-Valera F."/>
        </authorList>
    </citation>
    <scope>NUCLEOTIDE SEQUENCE [LARGE SCALE GENOMIC DNA]</scope>
    <source>
        <strain evidence="6">MED-G82</strain>
    </source>
</reference>
<organism evidence="6 7">
    <name type="scientific">SAR86 cluster bacterium</name>
    <dbReference type="NCBI Taxonomy" id="2030880"/>
    <lineage>
        <taxon>Bacteria</taxon>
        <taxon>Pseudomonadati</taxon>
        <taxon>Pseudomonadota</taxon>
        <taxon>Gammaproteobacteria</taxon>
        <taxon>SAR86 cluster</taxon>
    </lineage>
</organism>
<evidence type="ECO:0000313" key="7">
    <source>
        <dbReference type="Proteomes" id="UP000253307"/>
    </source>
</evidence>
<sequence>MKARIRYLNAGLVTFLMHGSIITYLFFSTALTPSYELITKPVMVKLSFDIPQNLDPNTNTPVNKTNIQNIQSNTIDTASALTETPEIARTSINELINQERDFLEVENASIQEKYASMVILMIENAWIKPRNIPKDLSAGLRLIVNKSGRILQSELVKSSGNLRFDNSALQAVARTDSFYFYNEIPDEIYKESFRIINLKFNPDND</sequence>
<proteinExistence type="predicted"/>
<dbReference type="EMBL" id="QOPE01000029">
    <property type="protein sequence ID" value="RCL40247.1"/>
    <property type="molecule type" value="Genomic_DNA"/>
</dbReference>
<keyword evidence="2 5" id="KW-0812">Transmembrane</keyword>
<evidence type="ECO:0000256" key="3">
    <source>
        <dbReference type="ARBA" id="ARBA00022989"/>
    </source>
</evidence>
<keyword evidence="3 5" id="KW-1133">Transmembrane helix</keyword>
<dbReference type="NCBIfam" id="TIGR01352">
    <property type="entry name" value="tonB_Cterm"/>
    <property type="match status" value="1"/>
</dbReference>
<comment type="caution">
    <text evidence="6">The sequence shown here is derived from an EMBL/GenBank/DDBJ whole genome shotgun (WGS) entry which is preliminary data.</text>
</comment>
<evidence type="ECO:0000256" key="2">
    <source>
        <dbReference type="ARBA" id="ARBA00022692"/>
    </source>
</evidence>
<gene>
    <name evidence="6" type="ORF">DBW96_03700</name>
</gene>
<evidence type="ECO:0000256" key="1">
    <source>
        <dbReference type="ARBA" id="ARBA00004167"/>
    </source>
</evidence>
<evidence type="ECO:0000256" key="4">
    <source>
        <dbReference type="ARBA" id="ARBA00023136"/>
    </source>
</evidence>
<protein>
    <submittedName>
        <fullName evidence="6">TonB family protein</fullName>
    </submittedName>
</protein>
<dbReference type="SUPFAM" id="SSF74653">
    <property type="entry name" value="TolA/TonB C-terminal domain"/>
    <property type="match status" value="1"/>
</dbReference>
<dbReference type="Proteomes" id="UP000253307">
    <property type="component" value="Unassembled WGS sequence"/>
</dbReference>
<keyword evidence="4 5" id="KW-0472">Membrane</keyword>
<dbReference type="GO" id="GO:0016020">
    <property type="term" value="C:membrane"/>
    <property type="evidence" value="ECO:0007669"/>
    <property type="project" value="UniProtKB-SubCell"/>
</dbReference>
<name>A0A368BTQ2_9GAMM</name>